<gene>
    <name evidence="11" type="ORF">RJ640_023505</name>
</gene>
<sequence length="152" mass="17187">MSTKPPSALARCFLVWSEDAYLYYSLAAWHVFNFVACCFVWFNNTVCSGEFYGLLDQKLLKAGKTHTTLERMYFQRNDSCSFRFSKFCGSVATETDAVNYVSPRSSLAISHFLLGFFLGHLWYVERARATAVGLEKGIDGDLEPSLSFTPLN</sequence>
<keyword evidence="3" id="KW-0602">Photosynthesis</keyword>
<keyword evidence="5 10" id="KW-0812">Transmembrane</keyword>
<dbReference type="InterPro" id="IPR000932">
    <property type="entry name" value="PS_antenna-like"/>
</dbReference>
<evidence type="ECO:0000256" key="10">
    <source>
        <dbReference type="SAM" id="Phobius"/>
    </source>
</evidence>
<evidence type="ECO:0000256" key="9">
    <source>
        <dbReference type="ARBA" id="ARBA00023276"/>
    </source>
</evidence>
<dbReference type="GO" id="GO:0016168">
    <property type="term" value="F:chlorophyll binding"/>
    <property type="evidence" value="ECO:0007669"/>
    <property type="project" value="UniProtKB-KW"/>
</dbReference>
<keyword evidence="2" id="KW-0148">Chlorophyll</keyword>
<keyword evidence="6 10" id="KW-1133">Transmembrane helix</keyword>
<evidence type="ECO:0000256" key="3">
    <source>
        <dbReference type="ARBA" id="ARBA00022531"/>
    </source>
</evidence>
<keyword evidence="9" id="KW-0604">Photosystem II</keyword>
<keyword evidence="7" id="KW-0157">Chromophore</keyword>
<evidence type="ECO:0000313" key="11">
    <source>
        <dbReference type="EMBL" id="KAK2977967.1"/>
    </source>
</evidence>
<protein>
    <submittedName>
        <fullName evidence="11">Uncharacterized protein</fullName>
    </submittedName>
</protein>
<keyword evidence="12" id="KW-1185">Reference proteome</keyword>
<organism evidence="11 12">
    <name type="scientific">Escallonia rubra</name>
    <dbReference type="NCBI Taxonomy" id="112253"/>
    <lineage>
        <taxon>Eukaryota</taxon>
        <taxon>Viridiplantae</taxon>
        <taxon>Streptophyta</taxon>
        <taxon>Embryophyta</taxon>
        <taxon>Tracheophyta</taxon>
        <taxon>Spermatophyta</taxon>
        <taxon>Magnoliopsida</taxon>
        <taxon>eudicotyledons</taxon>
        <taxon>Gunneridae</taxon>
        <taxon>Pentapetalae</taxon>
        <taxon>asterids</taxon>
        <taxon>campanulids</taxon>
        <taxon>Escalloniales</taxon>
        <taxon>Escalloniaceae</taxon>
        <taxon>Escallonia</taxon>
    </lineage>
</organism>
<dbReference type="SUPFAM" id="SSF161077">
    <property type="entry name" value="Photosystem II antenna protein-like"/>
    <property type="match status" value="1"/>
</dbReference>
<dbReference type="InterPro" id="IPR036001">
    <property type="entry name" value="PS_II_antenna-like_sf"/>
</dbReference>
<proteinExistence type="predicted"/>
<feature type="transmembrane region" description="Helical" evidence="10">
    <location>
        <begin position="107"/>
        <end position="124"/>
    </location>
</feature>
<comment type="subcellular location">
    <subcellularLocation>
        <location evidence="1">Membrane</location>
        <topology evidence="1">Multi-pass membrane protein</topology>
    </subcellularLocation>
</comment>
<dbReference type="AlphaFoldDB" id="A0AA88QZ84"/>
<dbReference type="Pfam" id="PF00421">
    <property type="entry name" value="PSII"/>
    <property type="match status" value="2"/>
</dbReference>
<evidence type="ECO:0000256" key="6">
    <source>
        <dbReference type="ARBA" id="ARBA00022989"/>
    </source>
</evidence>
<feature type="transmembrane region" description="Helical" evidence="10">
    <location>
        <begin position="21"/>
        <end position="42"/>
    </location>
</feature>
<evidence type="ECO:0000256" key="8">
    <source>
        <dbReference type="ARBA" id="ARBA00023136"/>
    </source>
</evidence>
<dbReference type="EMBL" id="JAVXUO010001917">
    <property type="protein sequence ID" value="KAK2977967.1"/>
    <property type="molecule type" value="Genomic_DNA"/>
</dbReference>
<dbReference type="GO" id="GO:0009767">
    <property type="term" value="P:photosynthetic electron transport chain"/>
    <property type="evidence" value="ECO:0007669"/>
    <property type="project" value="InterPro"/>
</dbReference>
<name>A0AA88QZ84_9ASTE</name>
<evidence type="ECO:0000256" key="2">
    <source>
        <dbReference type="ARBA" id="ARBA00022494"/>
    </source>
</evidence>
<keyword evidence="8 10" id="KW-0472">Membrane</keyword>
<evidence type="ECO:0000256" key="4">
    <source>
        <dbReference type="ARBA" id="ARBA00022640"/>
    </source>
</evidence>
<keyword evidence="4" id="KW-0934">Plastid</keyword>
<dbReference type="GO" id="GO:0009523">
    <property type="term" value="C:photosystem II"/>
    <property type="evidence" value="ECO:0007669"/>
    <property type="project" value="UniProtKB-KW"/>
</dbReference>
<evidence type="ECO:0000313" key="12">
    <source>
        <dbReference type="Proteomes" id="UP001187471"/>
    </source>
</evidence>
<evidence type="ECO:0000256" key="1">
    <source>
        <dbReference type="ARBA" id="ARBA00004141"/>
    </source>
</evidence>
<comment type="caution">
    <text evidence="11">The sequence shown here is derived from an EMBL/GenBank/DDBJ whole genome shotgun (WGS) entry which is preliminary data.</text>
</comment>
<reference evidence="11" key="1">
    <citation type="submission" date="2022-12" db="EMBL/GenBank/DDBJ databases">
        <title>Draft genome assemblies for two species of Escallonia (Escalloniales).</title>
        <authorList>
            <person name="Chanderbali A."/>
            <person name="Dervinis C."/>
            <person name="Anghel I."/>
            <person name="Soltis D."/>
            <person name="Soltis P."/>
            <person name="Zapata F."/>
        </authorList>
    </citation>
    <scope>NUCLEOTIDE SEQUENCE</scope>
    <source>
        <strain evidence="11">UCBG92.1500</strain>
        <tissue evidence="11">Leaf</tissue>
    </source>
</reference>
<dbReference type="Proteomes" id="UP001187471">
    <property type="component" value="Unassembled WGS sequence"/>
</dbReference>
<accession>A0AA88QZ84</accession>
<evidence type="ECO:0000256" key="7">
    <source>
        <dbReference type="ARBA" id="ARBA00022991"/>
    </source>
</evidence>
<evidence type="ECO:0000256" key="5">
    <source>
        <dbReference type="ARBA" id="ARBA00022692"/>
    </source>
</evidence>